<proteinExistence type="predicted"/>
<dbReference type="EC" id="2.3.-.-" evidence="1"/>
<sequence length="93" mass="11014">FCNIGILFRLPSNTGNLMMDAILELSFEKLDFNTLNSEVLSDNKLAYIYNRRFGFKEEGRLRSYFVRDDGLLDVILFGMLKEEFYQIRQENNE</sequence>
<reference evidence="1 2" key="1">
    <citation type="submission" date="2024-09" db="EMBL/GenBank/DDBJ databases">
        <title>Laminarin stimulates single cell rates of sulfate reduction while oxygen inhibits transcriptomic activity in coastal marine sediment.</title>
        <authorList>
            <person name="Lindsay M."/>
            <person name="Orcutt B."/>
            <person name="Emerson D."/>
            <person name="Stepanauskas R."/>
            <person name="D'Angelo T."/>
        </authorList>
    </citation>
    <scope>NUCLEOTIDE SEQUENCE [LARGE SCALE GENOMIC DNA]</scope>
    <source>
        <strain evidence="1">SAG AM-311-K15</strain>
    </source>
</reference>
<organism evidence="1 2">
    <name type="scientific">candidate division CSSED10-310 bacterium</name>
    <dbReference type="NCBI Taxonomy" id="2855610"/>
    <lineage>
        <taxon>Bacteria</taxon>
        <taxon>Bacteria division CSSED10-310</taxon>
    </lineage>
</organism>
<dbReference type="InterPro" id="IPR016181">
    <property type="entry name" value="Acyl_CoA_acyltransferase"/>
</dbReference>
<dbReference type="EMBL" id="JBHPBY010000560">
    <property type="protein sequence ID" value="MFC1853644.1"/>
    <property type="molecule type" value="Genomic_DNA"/>
</dbReference>
<dbReference type="Proteomes" id="UP001594351">
    <property type="component" value="Unassembled WGS sequence"/>
</dbReference>
<gene>
    <name evidence="1" type="ORF">ACFL27_25965</name>
</gene>
<feature type="non-terminal residue" evidence="1">
    <location>
        <position position="1"/>
    </location>
</feature>
<keyword evidence="1" id="KW-0012">Acyltransferase</keyword>
<dbReference type="Gene3D" id="3.40.630.30">
    <property type="match status" value="1"/>
</dbReference>
<protein>
    <submittedName>
        <fullName evidence="1">GNAT family N-acetyltransferase</fullName>
        <ecNumber evidence="1">2.3.-.-</ecNumber>
    </submittedName>
</protein>
<name>A0ABV6Z5C1_UNCC1</name>
<dbReference type="GO" id="GO:0016746">
    <property type="term" value="F:acyltransferase activity"/>
    <property type="evidence" value="ECO:0007669"/>
    <property type="project" value="UniProtKB-KW"/>
</dbReference>
<keyword evidence="2" id="KW-1185">Reference proteome</keyword>
<keyword evidence="1" id="KW-0808">Transferase</keyword>
<evidence type="ECO:0000313" key="2">
    <source>
        <dbReference type="Proteomes" id="UP001594351"/>
    </source>
</evidence>
<evidence type="ECO:0000313" key="1">
    <source>
        <dbReference type="EMBL" id="MFC1853644.1"/>
    </source>
</evidence>
<dbReference type="SUPFAM" id="SSF55729">
    <property type="entry name" value="Acyl-CoA N-acyltransferases (Nat)"/>
    <property type="match status" value="1"/>
</dbReference>
<comment type="caution">
    <text evidence="1">The sequence shown here is derived from an EMBL/GenBank/DDBJ whole genome shotgun (WGS) entry which is preliminary data.</text>
</comment>
<accession>A0ABV6Z5C1</accession>